<accession>A0ABU7H1E5</accession>
<keyword evidence="4" id="KW-0812">Transmembrane</keyword>
<comment type="similarity">
    <text evidence="1">Belongs to the glycosyltransferase 2 family.</text>
</comment>
<keyword evidence="4" id="KW-0472">Membrane</keyword>
<evidence type="ECO:0000256" key="2">
    <source>
        <dbReference type="ARBA" id="ARBA00022676"/>
    </source>
</evidence>
<dbReference type="SUPFAM" id="SSF53448">
    <property type="entry name" value="Nucleotide-diphospho-sugar transferases"/>
    <property type="match status" value="1"/>
</dbReference>
<evidence type="ECO:0000313" key="6">
    <source>
        <dbReference type="EMBL" id="MEE1884843.1"/>
    </source>
</evidence>
<evidence type="ECO:0000256" key="4">
    <source>
        <dbReference type="SAM" id="Phobius"/>
    </source>
</evidence>
<evidence type="ECO:0000259" key="5">
    <source>
        <dbReference type="Pfam" id="PF00535"/>
    </source>
</evidence>
<dbReference type="Gene3D" id="3.90.550.10">
    <property type="entry name" value="Spore Coat Polysaccharide Biosynthesis Protein SpsA, Chain A"/>
    <property type="match status" value="1"/>
</dbReference>
<keyword evidence="7" id="KW-1185">Reference proteome</keyword>
<evidence type="ECO:0000313" key="7">
    <source>
        <dbReference type="Proteomes" id="UP001337681"/>
    </source>
</evidence>
<dbReference type="CDD" id="cd04192">
    <property type="entry name" value="GT_2_like_e"/>
    <property type="match status" value="1"/>
</dbReference>
<dbReference type="PANTHER" id="PTHR43630:SF1">
    <property type="entry name" value="POLY-BETA-1,6-N-ACETYL-D-GLUCOSAMINE SYNTHASE"/>
    <property type="match status" value="1"/>
</dbReference>
<dbReference type="Proteomes" id="UP001337681">
    <property type="component" value="Unassembled WGS sequence"/>
</dbReference>
<gene>
    <name evidence="6" type="ORF">VRU49_05340</name>
</gene>
<dbReference type="RefSeq" id="WP_330145752.1">
    <property type="nucleotide sequence ID" value="NZ_JAZDQU010000001.1"/>
</dbReference>
<feature type="transmembrane region" description="Helical" evidence="4">
    <location>
        <begin position="341"/>
        <end position="362"/>
    </location>
</feature>
<sequence>MVIETLNILFWILTIGYVYFLLDFKKGWDRLPIYKSSNSTPYTHVTIVIAARNEENNIGKTLDAIINQNYPKNLMEVIVINDHSEDNTAKIVEQYFPFITLINFLDPTTINSYKKSAIAQAIKNAKGEVIITTDADCVMKADWLRTMVDYYEQNSFKMISGPVVYHQERTLFERLQSLEFLFLIGMGASRIGNKRPITCNGANLLYNKATFNEVGGFAGIDNKASGDDELLLHKVAKRYPNGIGFLKSIDAIVYTNPVPTLLGFIAQRKRWASKSTSYKDKRIIFLGVWMWLFNLSLLLLFIITLLYGNFLSLFLAQIGLKIAAELYFYTQLAMFANRTKLLILTPLLSILHVFYLIFIGIAGNIGKYEWKGRTVN</sequence>
<organism evidence="6 7">
    <name type="scientific">Pedobacter flavus</name>
    <dbReference type="NCBI Taxonomy" id="3113906"/>
    <lineage>
        <taxon>Bacteria</taxon>
        <taxon>Pseudomonadati</taxon>
        <taxon>Bacteroidota</taxon>
        <taxon>Sphingobacteriia</taxon>
        <taxon>Sphingobacteriales</taxon>
        <taxon>Sphingobacteriaceae</taxon>
        <taxon>Pedobacter</taxon>
    </lineage>
</organism>
<keyword evidence="2 6" id="KW-0328">Glycosyltransferase</keyword>
<dbReference type="Pfam" id="PF00535">
    <property type="entry name" value="Glycos_transf_2"/>
    <property type="match status" value="1"/>
</dbReference>
<evidence type="ECO:0000256" key="1">
    <source>
        <dbReference type="ARBA" id="ARBA00006739"/>
    </source>
</evidence>
<dbReference type="InterPro" id="IPR029044">
    <property type="entry name" value="Nucleotide-diphossugar_trans"/>
</dbReference>
<evidence type="ECO:0000256" key="3">
    <source>
        <dbReference type="ARBA" id="ARBA00022679"/>
    </source>
</evidence>
<feature type="transmembrane region" description="Helical" evidence="4">
    <location>
        <begin position="310"/>
        <end position="329"/>
    </location>
</feature>
<keyword evidence="3 6" id="KW-0808">Transferase</keyword>
<feature type="transmembrane region" description="Helical" evidence="4">
    <location>
        <begin position="283"/>
        <end position="304"/>
    </location>
</feature>
<keyword evidence="4" id="KW-1133">Transmembrane helix</keyword>
<feature type="domain" description="Glycosyltransferase 2-like" evidence="5">
    <location>
        <begin position="46"/>
        <end position="207"/>
    </location>
</feature>
<dbReference type="InterPro" id="IPR001173">
    <property type="entry name" value="Glyco_trans_2-like"/>
</dbReference>
<protein>
    <submittedName>
        <fullName evidence="6">Glycosyltransferase</fullName>
        <ecNumber evidence="6">2.4.-.-</ecNumber>
    </submittedName>
</protein>
<proteinExistence type="inferred from homology"/>
<feature type="transmembrane region" description="Helical" evidence="4">
    <location>
        <begin position="6"/>
        <end position="22"/>
    </location>
</feature>
<dbReference type="PANTHER" id="PTHR43630">
    <property type="entry name" value="POLY-BETA-1,6-N-ACETYL-D-GLUCOSAMINE SYNTHASE"/>
    <property type="match status" value="1"/>
</dbReference>
<name>A0ABU7H1E5_9SPHI</name>
<comment type="caution">
    <text evidence="6">The sequence shown here is derived from an EMBL/GenBank/DDBJ whole genome shotgun (WGS) entry which is preliminary data.</text>
</comment>
<reference evidence="6 7" key="1">
    <citation type="submission" date="2024-01" db="EMBL/GenBank/DDBJ databases">
        <title>Pedobacter sp. nov., isolated from oil-contaminated soil.</title>
        <authorList>
            <person name="Le N.T.T."/>
        </authorList>
    </citation>
    <scope>NUCLEOTIDE SEQUENCE [LARGE SCALE GENOMIC DNA]</scope>
    <source>
        <strain evidence="6 7">VNH31</strain>
    </source>
</reference>
<dbReference type="GO" id="GO:0016757">
    <property type="term" value="F:glycosyltransferase activity"/>
    <property type="evidence" value="ECO:0007669"/>
    <property type="project" value="UniProtKB-KW"/>
</dbReference>
<dbReference type="EMBL" id="JAZDQU010000001">
    <property type="protein sequence ID" value="MEE1884843.1"/>
    <property type="molecule type" value="Genomic_DNA"/>
</dbReference>
<dbReference type="EC" id="2.4.-.-" evidence="6"/>